<dbReference type="STRING" id="28066.RF819_14595"/>
<dbReference type="PROSITE" id="PS50297">
    <property type="entry name" value="ANK_REP_REGION"/>
    <property type="match status" value="3"/>
</dbReference>
<keyword evidence="1" id="KW-0677">Repeat</keyword>
<dbReference type="Gene3D" id="1.25.40.20">
    <property type="entry name" value="Ankyrin repeat-containing domain"/>
    <property type="match status" value="2"/>
</dbReference>
<name>A0A1T1AUY0_RHOFE</name>
<evidence type="ECO:0000313" key="4">
    <source>
        <dbReference type="EMBL" id="OOV07785.1"/>
    </source>
</evidence>
<comment type="caution">
    <text evidence="4">The sequence shown here is derived from an EMBL/GenBank/DDBJ whole genome shotgun (WGS) entry which is preliminary data.</text>
</comment>
<evidence type="ECO:0000256" key="3">
    <source>
        <dbReference type="PROSITE-ProRule" id="PRU00023"/>
    </source>
</evidence>
<proteinExistence type="predicted"/>
<dbReference type="SUPFAM" id="SSF48403">
    <property type="entry name" value="Ankyrin repeat"/>
    <property type="match status" value="1"/>
</dbReference>
<gene>
    <name evidence="4" type="ORF">RF819_14595</name>
</gene>
<dbReference type="InterPro" id="IPR002110">
    <property type="entry name" value="Ankyrin_rpt"/>
</dbReference>
<dbReference type="InterPro" id="IPR036770">
    <property type="entry name" value="Ankyrin_rpt-contain_sf"/>
</dbReference>
<dbReference type="RefSeq" id="WP_078365643.1">
    <property type="nucleotide sequence ID" value="NZ_MTJN01000002.1"/>
</dbReference>
<keyword evidence="2 3" id="KW-0040">ANK repeat</keyword>
<dbReference type="OrthoDB" id="198309at2"/>
<keyword evidence="5" id="KW-1185">Reference proteome</keyword>
<dbReference type="Proteomes" id="UP000190750">
    <property type="component" value="Unassembled WGS sequence"/>
</dbReference>
<feature type="repeat" description="ANK" evidence="3">
    <location>
        <begin position="127"/>
        <end position="159"/>
    </location>
</feature>
<dbReference type="PROSITE" id="PS50088">
    <property type="entry name" value="ANK_REPEAT"/>
    <property type="match status" value="3"/>
</dbReference>
<dbReference type="Pfam" id="PF12796">
    <property type="entry name" value="Ank_2"/>
    <property type="match status" value="2"/>
</dbReference>
<sequence length="226" mass="24672">MNTHISNIRNCFRNIFYLIVFIGFSSVQAGSYDDFFTAVRQNDVGTITALLQRGFDPNTVDPKGQPGLILAIQAESLKVAEALIRWPSTKVEVRNAADESPLMLAALAGDVRMCRMLIEKDADVNKTGWTPLHYAATHGHLEVMNLLLEENAYIDAGSPNGSTPLMMAARYGTPEAVKLLLEAGADPSLVNELGLSALDFATQANRTDSAQLLSNFVRRSQSKGTW</sequence>
<accession>A0A1T1AUY0</accession>
<evidence type="ECO:0000313" key="5">
    <source>
        <dbReference type="Proteomes" id="UP000190750"/>
    </source>
</evidence>
<protein>
    <submittedName>
        <fullName evidence="4">Uncharacterized protein</fullName>
    </submittedName>
</protein>
<dbReference type="SMART" id="SM00248">
    <property type="entry name" value="ANK"/>
    <property type="match status" value="4"/>
</dbReference>
<evidence type="ECO:0000256" key="1">
    <source>
        <dbReference type="ARBA" id="ARBA00022737"/>
    </source>
</evidence>
<evidence type="ECO:0000256" key="2">
    <source>
        <dbReference type="ARBA" id="ARBA00023043"/>
    </source>
</evidence>
<organism evidence="4 5">
    <name type="scientific">Rhodoferax fermentans</name>
    <dbReference type="NCBI Taxonomy" id="28066"/>
    <lineage>
        <taxon>Bacteria</taxon>
        <taxon>Pseudomonadati</taxon>
        <taxon>Pseudomonadota</taxon>
        <taxon>Betaproteobacteria</taxon>
        <taxon>Burkholderiales</taxon>
        <taxon>Comamonadaceae</taxon>
        <taxon>Rhodoferax</taxon>
    </lineage>
</organism>
<feature type="repeat" description="ANK" evidence="3">
    <location>
        <begin position="97"/>
        <end position="129"/>
    </location>
</feature>
<dbReference type="EMBL" id="MTJN01000002">
    <property type="protein sequence ID" value="OOV07785.1"/>
    <property type="molecule type" value="Genomic_DNA"/>
</dbReference>
<dbReference type="PANTHER" id="PTHR24171">
    <property type="entry name" value="ANKYRIN REPEAT DOMAIN-CONTAINING PROTEIN 39-RELATED"/>
    <property type="match status" value="1"/>
</dbReference>
<dbReference type="AlphaFoldDB" id="A0A1T1AUY0"/>
<dbReference type="PRINTS" id="PR01415">
    <property type="entry name" value="ANKYRIN"/>
</dbReference>
<reference evidence="4 5" key="1">
    <citation type="submission" date="2017-01" db="EMBL/GenBank/DDBJ databases">
        <title>Genome sequencing of Rhodoferax fermentans JCM 7819.</title>
        <authorList>
            <person name="Kim Y.J."/>
            <person name="Farh M.E.-A."/>
            <person name="Yang D.-C."/>
        </authorList>
    </citation>
    <scope>NUCLEOTIDE SEQUENCE [LARGE SCALE GENOMIC DNA]</scope>
    <source>
        <strain evidence="4 5">JCM 7819</strain>
    </source>
</reference>
<feature type="repeat" description="ANK" evidence="3">
    <location>
        <begin position="160"/>
        <end position="192"/>
    </location>
</feature>